<dbReference type="RefSeq" id="WP_089050872.1">
    <property type="nucleotide sequence ID" value="NZ_FXTV01000003.1"/>
</dbReference>
<dbReference type="Proteomes" id="UP000198345">
    <property type="component" value="Unassembled WGS sequence"/>
</dbReference>
<organism evidence="1 2">
    <name type="scientific">Flavobacterium hercynium</name>
    <dbReference type="NCBI Taxonomy" id="387094"/>
    <lineage>
        <taxon>Bacteria</taxon>
        <taxon>Pseudomonadati</taxon>
        <taxon>Bacteroidota</taxon>
        <taxon>Flavobacteriia</taxon>
        <taxon>Flavobacteriales</taxon>
        <taxon>Flavobacteriaceae</taxon>
        <taxon>Flavobacterium</taxon>
    </lineage>
</organism>
<name>A0A226H1U2_9FLAO</name>
<dbReference type="AlphaFoldDB" id="A0A226H1U2"/>
<comment type="caution">
    <text evidence="1">The sequence shown here is derived from an EMBL/GenBank/DDBJ whole genome shotgun (WGS) entry which is preliminary data.</text>
</comment>
<evidence type="ECO:0000313" key="2">
    <source>
        <dbReference type="Proteomes" id="UP000198345"/>
    </source>
</evidence>
<sequence>MAKGDYNFIDINTGDEILFSRTGIEDFQMYWKVIGFHEEMIHVEIDEMGNKDKLYIDTNRT</sequence>
<dbReference type="EMBL" id="MUGW01000034">
    <property type="protein sequence ID" value="OXA87646.1"/>
    <property type="molecule type" value="Genomic_DNA"/>
</dbReference>
<reference evidence="1 2" key="1">
    <citation type="submission" date="2016-11" db="EMBL/GenBank/DDBJ databases">
        <title>Whole genomes of Flavobacteriaceae.</title>
        <authorList>
            <person name="Stine C."/>
            <person name="Li C."/>
            <person name="Tadesse D."/>
        </authorList>
    </citation>
    <scope>NUCLEOTIDE SEQUENCE [LARGE SCALE GENOMIC DNA]</scope>
    <source>
        <strain evidence="1 2">DSM 18292</strain>
    </source>
</reference>
<proteinExistence type="predicted"/>
<accession>A0A226H1U2</accession>
<gene>
    <name evidence="1" type="ORF">B0A66_16045</name>
</gene>
<protein>
    <submittedName>
        <fullName evidence="1">Uncharacterized protein</fullName>
    </submittedName>
</protein>
<evidence type="ECO:0000313" key="1">
    <source>
        <dbReference type="EMBL" id="OXA87646.1"/>
    </source>
</evidence>
<dbReference type="OrthoDB" id="1495360at2"/>
<keyword evidence="2" id="KW-1185">Reference proteome</keyword>